<feature type="transmembrane region" description="Helical" evidence="5">
    <location>
        <begin position="271"/>
        <end position="296"/>
    </location>
</feature>
<gene>
    <name evidence="7" type="ORF">C8E01_105117</name>
</gene>
<evidence type="ECO:0000313" key="8">
    <source>
        <dbReference type="Proteomes" id="UP000245466"/>
    </source>
</evidence>
<evidence type="ECO:0000256" key="5">
    <source>
        <dbReference type="SAM" id="Phobius"/>
    </source>
</evidence>
<dbReference type="Proteomes" id="UP000245466">
    <property type="component" value="Unassembled WGS sequence"/>
</dbReference>
<dbReference type="PANTHER" id="PTHR42770">
    <property type="entry name" value="AMINO ACID TRANSPORTER-RELATED"/>
    <property type="match status" value="1"/>
</dbReference>
<feature type="transmembrane region" description="Helical" evidence="5">
    <location>
        <begin position="398"/>
        <end position="416"/>
    </location>
</feature>
<evidence type="ECO:0000256" key="1">
    <source>
        <dbReference type="ARBA" id="ARBA00004141"/>
    </source>
</evidence>
<feature type="transmembrane region" description="Helical" evidence="5">
    <location>
        <begin position="125"/>
        <end position="145"/>
    </location>
</feature>
<keyword evidence="4 5" id="KW-0472">Membrane</keyword>
<sequence>MQENTVDKQHDLLRVLTLKDAVGVGLGAIIGAGIFVVTGVAAGLAGPAFLLGLLFAGIIAAFNALSSAQLAAVYPHSGGTYEYGYRLLNPTLGFSAGWMFLISKLSAAGVVAIGFGSYFYQLIPVFSALALSVLAVLVLTIANYFGIKKAGVLNLAIVSVTLISLLSLVFSGIPAVKQENFQPFAPFGMAGVAEASALLFFAFTGYARIATLAEEVREPHKTIPRAVIITIVSAIVLYAAVSLVAVGVIGTDRMADSKSPLQVVAEALSTPAIRTVITIGASTAMLGVLLSQILGISRMMLAMGRRHDLPPVFEQIHRRFRVPHVGILLTGTIILLLTLAGSFEFILRSASFTILLYYSITNIAALKQPNSEQLYGKIIPTLGLIGCLAMSVSLPLQVMLSGLGLLAIGFVLRLLFHKVYGK</sequence>
<feature type="transmembrane region" description="Helical" evidence="5">
    <location>
        <begin position="95"/>
        <end position="119"/>
    </location>
</feature>
<dbReference type="AlphaFoldDB" id="A0A2U1AXW9"/>
<organism evidence="7 8">
    <name type="scientific">Pontibacter virosus</name>
    <dbReference type="NCBI Taxonomy" id="1765052"/>
    <lineage>
        <taxon>Bacteria</taxon>
        <taxon>Pseudomonadati</taxon>
        <taxon>Bacteroidota</taxon>
        <taxon>Cytophagia</taxon>
        <taxon>Cytophagales</taxon>
        <taxon>Hymenobacteraceae</taxon>
        <taxon>Pontibacter</taxon>
    </lineage>
</organism>
<feature type="transmembrane region" description="Helical" evidence="5">
    <location>
        <begin position="152"/>
        <end position="173"/>
    </location>
</feature>
<comment type="subcellular location">
    <subcellularLocation>
        <location evidence="1">Membrane</location>
        <topology evidence="1">Multi-pass membrane protein</topology>
    </subcellularLocation>
</comment>
<dbReference type="EMBL" id="QEKI01000005">
    <property type="protein sequence ID" value="PVY41191.1"/>
    <property type="molecule type" value="Genomic_DNA"/>
</dbReference>
<accession>A0A2U1AXW9</accession>
<keyword evidence="3 5" id="KW-1133">Transmembrane helix</keyword>
<proteinExistence type="predicted"/>
<dbReference type="Pfam" id="PF00324">
    <property type="entry name" value="AA_permease"/>
    <property type="match status" value="1"/>
</dbReference>
<comment type="caution">
    <text evidence="7">The sequence shown here is derived from an EMBL/GenBank/DDBJ whole genome shotgun (WGS) entry which is preliminary data.</text>
</comment>
<dbReference type="GO" id="GO:0016020">
    <property type="term" value="C:membrane"/>
    <property type="evidence" value="ECO:0007669"/>
    <property type="project" value="UniProtKB-SubCell"/>
</dbReference>
<dbReference type="InterPro" id="IPR050367">
    <property type="entry name" value="APC_superfamily"/>
</dbReference>
<keyword evidence="8" id="KW-1185">Reference proteome</keyword>
<evidence type="ECO:0000256" key="2">
    <source>
        <dbReference type="ARBA" id="ARBA00022692"/>
    </source>
</evidence>
<dbReference type="PANTHER" id="PTHR42770:SF7">
    <property type="entry name" value="MEMBRANE PROTEIN"/>
    <property type="match status" value="1"/>
</dbReference>
<feature type="transmembrane region" description="Helical" evidence="5">
    <location>
        <begin position="325"/>
        <end position="343"/>
    </location>
</feature>
<feature type="domain" description="Amino acid permease/ SLC12A" evidence="6">
    <location>
        <begin position="24"/>
        <end position="391"/>
    </location>
</feature>
<dbReference type="GO" id="GO:0055085">
    <property type="term" value="P:transmembrane transport"/>
    <property type="evidence" value="ECO:0007669"/>
    <property type="project" value="InterPro"/>
</dbReference>
<feature type="transmembrane region" description="Helical" evidence="5">
    <location>
        <begin position="21"/>
        <end position="42"/>
    </location>
</feature>
<dbReference type="InterPro" id="IPR004841">
    <property type="entry name" value="AA-permease/SLC12A_dom"/>
</dbReference>
<name>A0A2U1AXW9_9BACT</name>
<feature type="transmembrane region" description="Helical" evidence="5">
    <location>
        <begin position="227"/>
        <end position="251"/>
    </location>
</feature>
<reference evidence="7 8" key="1">
    <citation type="submission" date="2018-04" db="EMBL/GenBank/DDBJ databases">
        <title>Genomic Encyclopedia of Type Strains, Phase IV (KMG-IV): sequencing the most valuable type-strain genomes for metagenomic binning, comparative biology and taxonomic classification.</title>
        <authorList>
            <person name="Goeker M."/>
        </authorList>
    </citation>
    <scope>NUCLEOTIDE SEQUENCE [LARGE SCALE GENOMIC DNA]</scope>
    <source>
        <strain evidence="7 8">DSM 100231</strain>
    </source>
</reference>
<protein>
    <submittedName>
        <fullName evidence="7">Amino acid/polyamine/organocation transporter (APC superfamily)</fullName>
    </submittedName>
</protein>
<dbReference type="RefSeq" id="WP_116543139.1">
    <property type="nucleotide sequence ID" value="NZ_QEKI01000005.1"/>
</dbReference>
<evidence type="ECO:0000256" key="3">
    <source>
        <dbReference type="ARBA" id="ARBA00022989"/>
    </source>
</evidence>
<feature type="transmembrane region" description="Helical" evidence="5">
    <location>
        <begin position="48"/>
        <end position="74"/>
    </location>
</feature>
<dbReference type="PIRSF" id="PIRSF006060">
    <property type="entry name" value="AA_transporter"/>
    <property type="match status" value="1"/>
</dbReference>
<evidence type="ECO:0000256" key="4">
    <source>
        <dbReference type="ARBA" id="ARBA00023136"/>
    </source>
</evidence>
<dbReference type="Gene3D" id="1.20.1740.10">
    <property type="entry name" value="Amino acid/polyamine transporter I"/>
    <property type="match status" value="1"/>
</dbReference>
<evidence type="ECO:0000259" key="6">
    <source>
        <dbReference type="Pfam" id="PF00324"/>
    </source>
</evidence>
<feature type="transmembrane region" description="Helical" evidence="5">
    <location>
        <begin position="185"/>
        <end position="206"/>
    </location>
</feature>
<evidence type="ECO:0000313" key="7">
    <source>
        <dbReference type="EMBL" id="PVY41191.1"/>
    </source>
</evidence>
<dbReference type="OrthoDB" id="9810109at2"/>
<keyword evidence="2 5" id="KW-0812">Transmembrane</keyword>